<name>A0A6A4HIU4_9AGAR</name>
<proteinExistence type="predicted"/>
<accession>A0A6A4HIU4</accession>
<reference evidence="2" key="1">
    <citation type="journal article" date="2019" name="Environ. Microbiol.">
        <title>Fungal ecological strategies reflected in gene transcription - a case study of two litter decomposers.</title>
        <authorList>
            <person name="Barbi F."/>
            <person name="Kohler A."/>
            <person name="Barry K."/>
            <person name="Baskaran P."/>
            <person name="Daum C."/>
            <person name="Fauchery L."/>
            <person name="Ihrmark K."/>
            <person name="Kuo A."/>
            <person name="LaButti K."/>
            <person name="Lipzen A."/>
            <person name="Morin E."/>
            <person name="Grigoriev I.V."/>
            <person name="Henrissat B."/>
            <person name="Lindahl B."/>
            <person name="Martin F."/>
        </authorList>
    </citation>
    <scope>NUCLEOTIDE SEQUENCE</scope>
    <source>
        <strain evidence="2">JB14</strain>
    </source>
</reference>
<evidence type="ECO:0000313" key="2">
    <source>
        <dbReference type="EMBL" id="KAE9397610.1"/>
    </source>
</evidence>
<dbReference type="InterPro" id="IPR018306">
    <property type="entry name" value="Phage_T5_Orf172_DNA-bd"/>
</dbReference>
<dbReference type="EMBL" id="ML769495">
    <property type="protein sequence ID" value="KAE9397610.1"/>
    <property type="molecule type" value="Genomic_DNA"/>
</dbReference>
<dbReference type="OrthoDB" id="3038115at2759"/>
<organism evidence="2 3">
    <name type="scientific">Gymnopus androsaceus JB14</name>
    <dbReference type="NCBI Taxonomy" id="1447944"/>
    <lineage>
        <taxon>Eukaryota</taxon>
        <taxon>Fungi</taxon>
        <taxon>Dikarya</taxon>
        <taxon>Basidiomycota</taxon>
        <taxon>Agaricomycotina</taxon>
        <taxon>Agaricomycetes</taxon>
        <taxon>Agaricomycetidae</taxon>
        <taxon>Agaricales</taxon>
        <taxon>Marasmiineae</taxon>
        <taxon>Omphalotaceae</taxon>
        <taxon>Gymnopus</taxon>
    </lineage>
</organism>
<gene>
    <name evidence="2" type="ORF">BT96DRAFT_995709</name>
</gene>
<evidence type="ECO:0000259" key="1">
    <source>
        <dbReference type="Pfam" id="PF10544"/>
    </source>
</evidence>
<dbReference type="Pfam" id="PF10544">
    <property type="entry name" value="T5orf172"/>
    <property type="match status" value="1"/>
</dbReference>
<dbReference type="AlphaFoldDB" id="A0A6A4HIU4"/>
<sequence>MARLRRSKAGCWARDTRRPYLKRLKAWDKAVKKFFTKRTRAGWIYIFFDGFFDGNAIFKLGKTNNLFRRIQEWDLYCPNPDRIWLEAFWVLNAIRTESLLHIALEELCEQRPRYICKCGIAHIEKFGFKGLLPLVTYEKRIRPLVARRVAMKLYRKRNQKQGNYWRQPES</sequence>
<dbReference type="Proteomes" id="UP000799118">
    <property type="component" value="Unassembled WGS sequence"/>
</dbReference>
<protein>
    <recommendedName>
        <fullName evidence="1">Bacteriophage T5 Orf172 DNA-binding domain-containing protein</fullName>
    </recommendedName>
</protein>
<evidence type="ECO:0000313" key="3">
    <source>
        <dbReference type="Proteomes" id="UP000799118"/>
    </source>
</evidence>
<keyword evidence="3" id="KW-1185">Reference proteome</keyword>
<feature type="domain" description="Bacteriophage T5 Orf172 DNA-binding" evidence="1">
    <location>
        <begin position="42"/>
        <end position="126"/>
    </location>
</feature>